<dbReference type="Pfam" id="PF08281">
    <property type="entry name" value="Sigma70_r4_2"/>
    <property type="match status" value="1"/>
</dbReference>
<dbReference type="InterPro" id="IPR036388">
    <property type="entry name" value="WH-like_DNA-bd_sf"/>
</dbReference>
<dbReference type="InterPro" id="IPR013324">
    <property type="entry name" value="RNA_pol_sigma_r3/r4-like"/>
</dbReference>
<evidence type="ECO:0000259" key="5">
    <source>
        <dbReference type="Pfam" id="PF08281"/>
    </source>
</evidence>
<evidence type="ECO:0000313" key="8">
    <source>
        <dbReference type="Proteomes" id="UP000237104"/>
    </source>
</evidence>
<accession>A0A2S3ZND6</accession>
<evidence type="ECO:0000256" key="2">
    <source>
        <dbReference type="ARBA" id="ARBA00023015"/>
    </source>
</evidence>
<keyword evidence="4" id="KW-0804">Transcription</keyword>
<dbReference type="GO" id="GO:0006352">
    <property type="term" value="P:DNA-templated transcription initiation"/>
    <property type="evidence" value="ECO:0007669"/>
    <property type="project" value="InterPro"/>
</dbReference>
<protein>
    <recommendedName>
        <fullName evidence="5">RNA polymerase sigma factor 70 region 4 type 2 domain-containing protein</fullName>
    </recommendedName>
</protein>
<dbReference type="Proteomes" id="UP000237340">
    <property type="component" value="Unassembled WGS sequence"/>
</dbReference>
<evidence type="ECO:0000256" key="1">
    <source>
        <dbReference type="ARBA" id="ARBA00010641"/>
    </source>
</evidence>
<dbReference type="Proteomes" id="UP000237104">
    <property type="component" value="Unassembled WGS sequence"/>
</dbReference>
<dbReference type="CDD" id="cd06171">
    <property type="entry name" value="Sigma70_r4"/>
    <property type="match status" value="1"/>
</dbReference>
<organism evidence="7 8">
    <name type="scientific">Cryobacterium zongtaii</name>
    <dbReference type="NCBI Taxonomy" id="1259217"/>
    <lineage>
        <taxon>Bacteria</taxon>
        <taxon>Bacillati</taxon>
        <taxon>Actinomycetota</taxon>
        <taxon>Actinomycetes</taxon>
        <taxon>Micrococcales</taxon>
        <taxon>Microbacteriaceae</taxon>
        <taxon>Cryobacterium</taxon>
    </lineage>
</organism>
<evidence type="ECO:0000313" key="9">
    <source>
        <dbReference type="Proteomes" id="UP000237340"/>
    </source>
</evidence>
<evidence type="ECO:0000313" key="6">
    <source>
        <dbReference type="EMBL" id="POH63391.1"/>
    </source>
</evidence>
<keyword evidence="9" id="KW-1185">Reference proteome</keyword>
<feature type="domain" description="RNA polymerase sigma factor 70 region 4 type 2" evidence="5">
    <location>
        <begin position="13"/>
        <end position="61"/>
    </location>
</feature>
<dbReference type="GO" id="GO:0003677">
    <property type="term" value="F:DNA binding"/>
    <property type="evidence" value="ECO:0007669"/>
    <property type="project" value="InterPro"/>
</dbReference>
<dbReference type="Gene3D" id="1.10.10.10">
    <property type="entry name" value="Winged helix-like DNA-binding domain superfamily/Winged helix DNA-binding domain"/>
    <property type="match status" value="1"/>
</dbReference>
<dbReference type="GO" id="GO:0016987">
    <property type="term" value="F:sigma factor activity"/>
    <property type="evidence" value="ECO:0007669"/>
    <property type="project" value="UniProtKB-KW"/>
</dbReference>
<keyword evidence="3" id="KW-0731">Sigma factor</keyword>
<proteinExistence type="inferred from homology"/>
<evidence type="ECO:0000256" key="4">
    <source>
        <dbReference type="ARBA" id="ARBA00023163"/>
    </source>
</evidence>
<dbReference type="EMBL" id="PPXD01000023">
    <property type="protein sequence ID" value="POH63391.1"/>
    <property type="molecule type" value="Genomic_DNA"/>
</dbReference>
<evidence type="ECO:0000256" key="3">
    <source>
        <dbReference type="ARBA" id="ARBA00023082"/>
    </source>
</evidence>
<dbReference type="InterPro" id="IPR013249">
    <property type="entry name" value="RNA_pol_sigma70_r4_t2"/>
</dbReference>
<name>A0A2S3ZND6_9MICO</name>
<dbReference type="SUPFAM" id="SSF88659">
    <property type="entry name" value="Sigma3 and sigma4 domains of RNA polymerase sigma factors"/>
    <property type="match status" value="1"/>
</dbReference>
<dbReference type="RefSeq" id="WP_088457294.1">
    <property type="nucleotide sequence ID" value="NZ_PPXD01000023.1"/>
</dbReference>
<dbReference type="OrthoDB" id="9784272at2"/>
<comment type="caution">
    <text evidence="7">The sequence shown here is derived from an EMBL/GenBank/DDBJ whole genome shotgun (WGS) entry which is preliminary data.</text>
</comment>
<sequence length="69" mass="7479">MFTTTHTLDHATDAIDTLSPEHRQAIHLAYYSGFSNNQVADLLGVSVDVADSRLSEGLTHLRSALRVAA</sequence>
<comment type="similarity">
    <text evidence="1">Belongs to the sigma-70 factor family. ECF subfamily.</text>
</comment>
<dbReference type="AlphaFoldDB" id="A0A2S3ZND6"/>
<accession>A0A2S3ZBZ8</accession>
<evidence type="ECO:0000313" key="7">
    <source>
        <dbReference type="EMBL" id="POH70489.1"/>
    </source>
</evidence>
<gene>
    <name evidence="7" type="ORF">C3B59_04320</name>
    <name evidence="6" type="ORF">C3B61_14395</name>
</gene>
<keyword evidence="2" id="KW-0805">Transcription regulation</keyword>
<reference evidence="8 9" key="1">
    <citation type="submission" date="2018-01" db="EMBL/GenBank/DDBJ databases">
        <title>Cryobacterium sp. nov., from glaciers in China.</title>
        <authorList>
            <person name="Liu Q."/>
            <person name="Xin Y.-H."/>
        </authorList>
    </citation>
    <scope>NUCLEOTIDE SEQUENCE [LARGE SCALE GENOMIC DNA]</scope>
    <source>
        <strain evidence="7 8">TMB1-8</strain>
        <strain evidence="6 9">TMN-42</strain>
    </source>
</reference>
<dbReference type="EMBL" id="PPXF01000016">
    <property type="protein sequence ID" value="POH70489.1"/>
    <property type="molecule type" value="Genomic_DNA"/>
</dbReference>